<evidence type="ECO:0000259" key="2">
    <source>
        <dbReference type="Pfam" id="PF00557"/>
    </source>
</evidence>
<dbReference type="Gene3D" id="3.90.230.10">
    <property type="entry name" value="Creatinase/methionine aminopeptidase superfamily"/>
    <property type="match status" value="1"/>
</dbReference>
<dbReference type="EMBL" id="UINC01022386">
    <property type="protein sequence ID" value="SVA91884.1"/>
    <property type="molecule type" value="Genomic_DNA"/>
</dbReference>
<dbReference type="PANTHER" id="PTHR46112">
    <property type="entry name" value="AMINOPEPTIDASE"/>
    <property type="match status" value="1"/>
</dbReference>
<evidence type="ECO:0008006" key="5">
    <source>
        <dbReference type="Google" id="ProtNLM"/>
    </source>
</evidence>
<dbReference type="PANTHER" id="PTHR46112:SF3">
    <property type="entry name" value="AMINOPEPTIDASE YPDF"/>
    <property type="match status" value="1"/>
</dbReference>
<feature type="domain" description="Peptidase M24" evidence="2">
    <location>
        <begin position="210"/>
        <end position="418"/>
    </location>
</feature>
<feature type="region of interest" description="Disordered" evidence="1">
    <location>
        <begin position="1"/>
        <end position="23"/>
    </location>
</feature>
<dbReference type="Pfam" id="PF00557">
    <property type="entry name" value="Peptidase_M24"/>
    <property type="match status" value="1"/>
</dbReference>
<dbReference type="InterPro" id="IPR029149">
    <property type="entry name" value="Creatin/AminoP/Spt16_N"/>
</dbReference>
<proteinExistence type="predicted"/>
<evidence type="ECO:0000259" key="3">
    <source>
        <dbReference type="Pfam" id="PF01321"/>
    </source>
</evidence>
<evidence type="ECO:0000313" key="4">
    <source>
        <dbReference type="EMBL" id="SVA91884.1"/>
    </source>
</evidence>
<dbReference type="Pfam" id="PF01321">
    <property type="entry name" value="Creatinase_N"/>
    <property type="match status" value="1"/>
</dbReference>
<dbReference type="InterPro" id="IPR000587">
    <property type="entry name" value="Creatinase_N"/>
</dbReference>
<protein>
    <recommendedName>
        <fullName evidence="5">Peptidase M24 domain-containing protein</fullName>
    </recommendedName>
</protein>
<name>A0A381ZRY2_9ZZZZ</name>
<feature type="domain" description="Creatinase N-terminal" evidence="3">
    <location>
        <begin position="55"/>
        <end position="202"/>
    </location>
</feature>
<dbReference type="AlphaFoldDB" id="A0A381ZRY2"/>
<dbReference type="InterPro" id="IPR036005">
    <property type="entry name" value="Creatinase/aminopeptidase-like"/>
</dbReference>
<dbReference type="CDD" id="cd01066">
    <property type="entry name" value="APP_MetAP"/>
    <property type="match status" value="1"/>
</dbReference>
<dbReference type="Gene3D" id="3.40.350.10">
    <property type="entry name" value="Creatinase/prolidase N-terminal domain"/>
    <property type="match status" value="1"/>
</dbReference>
<evidence type="ECO:0000256" key="1">
    <source>
        <dbReference type="SAM" id="MobiDB-lite"/>
    </source>
</evidence>
<dbReference type="InterPro" id="IPR000994">
    <property type="entry name" value="Pept_M24"/>
</dbReference>
<reference evidence="4" key="1">
    <citation type="submission" date="2018-05" db="EMBL/GenBank/DDBJ databases">
        <authorList>
            <person name="Lanie J.A."/>
            <person name="Ng W.-L."/>
            <person name="Kazmierczak K.M."/>
            <person name="Andrzejewski T.M."/>
            <person name="Davidsen T.M."/>
            <person name="Wayne K.J."/>
            <person name="Tettelin H."/>
            <person name="Glass J.I."/>
            <person name="Rusch D."/>
            <person name="Podicherti R."/>
            <person name="Tsui H.-C.T."/>
            <person name="Winkler M.E."/>
        </authorList>
    </citation>
    <scope>NUCLEOTIDE SEQUENCE</scope>
</reference>
<sequence>MSAAEKIRQQAADPLENRAAKEGHRRILGPGEPALSEWAAAGLALPDLEAMRSWRLGRTRAQLSERGLAGALLFDPLNIFYAVDASNMQVWILHNQARYVFVATDGPVVLFDYQGCEFLSGHNPHVDEVRTATPLTYFLAGDRVDEQTGRFADEIAVLIRDHGRGETRLAVDIIPGAGQHALEAAGLSLVDGMEVMEQARMVKGPDEIRAMRCSVEACRIACAEMFRAMRPGMTEQQLWAVLWSEMITRGGEWMECRLLASGQRTNPWFQEASSRVIEDGDLVALDTDLIGSYGMMTDISRTWVCGNTDPGPQARHVHDLACEQLHRNIELLTPGRTFHELTTQAWMPPVEDYRHYSCLFHGVGQCDEWPAIVPPHYWEGSGYDGVLEPGMVLTVESYVGARSGGPGVKLEDQVLITENGYENLSPWTLDLDVFEVL</sequence>
<organism evidence="4">
    <name type="scientific">marine metagenome</name>
    <dbReference type="NCBI Taxonomy" id="408172"/>
    <lineage>
        <taxon>unclassified sequences</taxon>
        <taxon>metagenomes</taxon>
        <taxon>ecological metagenomes</taxon>
    </lineage>
</organism>
<dbReference type="SUPFAM" id="SSF53092">
    <property type="entry name" value="Creatinase/prolidase N-terminal domain"/>
    <property type="match status" value="1"/>
</dbReference>
<gene>
    <name evidence="4" type="ORF">METZ01_LOCUS144738</name>
</gene>
<dbReference type="SUPFAM" id="SSF55920">
    <property type="entry name" value="Creatinase/aminopeptidase"/>
    <property type="match status" value="1"/>
</dbReference>
<accession>A0A381ZRY2</accession>
<dbReference type="InterPro" id="IPR050659">
    <property type="entry name" value="Peptidase_M24B"/>
</dbReference>